<keyword evidence="2" id="KW-1185">Reference proteome</keyword>
<evidence type="ECO:0008006" key="3">
    <source>
        <dbReference type="Google" id="ProtNLM"/>
    </source>
</evidence>
<evidence type="ECO:0000313" key="2">
    <source>
        <dbReference type="Proteomes" id="UP000313359"/>
    </source>
</evidence>
<dbReference type="OrthoDB" id="2758081at2759"/>
<evidence type="ECO:0000313" key="1">
    <source>
        <dbReference type="EMBL" id="RPD58322.1"/>
    </source>
</evidence>
<dbReference type="AlphaFoldDB" id="A0A5C2S458"/>
<dbReference type="InterPro" id="IPR011009">
    <property type="entry name" value="Kinase-like_dom_sf"/>
</dbReference>
<gene>
    <name evidence="1" type="ORF">L227DRAFT_577344</name>
</gene>
<dbReference type="EMBL" id="ML122276">
    <property type="protein sequence ID" value="RPD58322.1"/>
    <property type="molecule type" value="Genomic_DNA"/>
</dbReference>
<name>A0A5C2S458_9APHY</name>
<sequence length="141" mass="16309">MAAHYELTFNSPEWLNEHPELIRRGIELVGPLKPYCVWQTGHDSWTPNYAVKLVPPGCEEVEIYEQLHRLNPAPPNHTLPCDVISSGVHPPFLIMPYLDKIVGHPYTRKWDLLQILDFFRQVIEGIEFLHDLNIAHMMSSS</sequence>
<accession>A0A5C2S458</accession>
<proteinExistence type="predicted"/>
<dbReference type="SUPFAM" id="SSF56112">
    <property type="entry name" value="Protein kinase-like (PK-like)"/>
    <property type="match status" value="1"/>
</dbReference>
<dbReference type="Proteomes" id="UP000313359">
    <property type="component" value="Unassembled WGS sequence"/>
</dbReference>
<protein>
    <recommendedName>
        <fullName evidence="3">Protein kinase domain-containing protein</fullName>
    </recommendedName>
</protein>
<reference evidence="1" key="1">
    <citation type="journal article" date="2018" name="Genome Biol. Evol.">
        <title>Genomics and development of Lentinus tigrinus, a white-rot wood-decaying mushroom with dimorphic fruiting bodies.</title>
        <authorList>
            <person name="Wu B."/>
            <person name="Xu Z."/>
            <person name="Knudson A."/>
            <person name="Carlson A."/>
            <person name="Chen N."/>
            <person name="Kovaka S."/>
            <person name="LaButti K."/>
            <person name="Lipzen A."/>
            <person name="Pennachio C."/>
            <person name="Riley R."/>
            <person name="Schakwitz W."/>
            <person name="Umezawa K."/>
            <person name="Ohm R.A."/>
            <person name="Grigoriev I.V."/>
            <person name="Nagy L.G."/>
            <person name="Gibbons J."/>
            <person name="Hibbett D."/>
        </authorList>
    </citation>
    <scope>NUCLEOTIDE SEQUENCE [LARGE SCALE GENOMIC DNA]</scope>
    <source>
        <strain evidence="1">ALCF2SS1-6</strain>
    </source>
</reference>
<organism evidence="1 2">
    <name type="scientific">Lentinus tigrinus ALCF2SS1-6</name>
    <dbReference type="NCBI Taxonomy" id="1328759"/>
    <lineage>
        <taxon>Eukaryota</taxon>
        <taxon>Fungi</taxon>
        <taxon>Dikarya</taxon>
        <taxon>Basidiomycota</taxon>
        <taxon>Agaricomycotina</taxon>
        <taxon>Agaricomycetes</taxon>
        <taxon>Polyporales</taxon>
        <taxon>Polyporaceae</taxon>
        <taxon>Lentinus</taxon>
    </lineage>
</organism>